<dbReference type="RefSeq" id="WP_130435574.1">
    <property type="nucleotide sequence ID" value="NZ_SGXF01000004.1"/>
</dbReference>
<reference evidence="1 2" key="1">
    <citation type="submission" date="2019-02" db="EMBL/GenBank/DDBJ databases">
        <title>Genomic Encyclopedia of Type Strains, Phase IV (KMG-IV): sequencing the most valuable type-strain genomes for metagenomic binning, comparative biology and taxonomic classification.</title>
        <authorList>
            <person name="Goeker M."/>
        </authorList>
    </citation>
    <scope>NUCLEOTIDE SEQUENCE [LARGE SCALE GENOMIC DNA]</scope>
    <source>
        <strain evidence="1 2">DSM 29486</strain>
    </source>
</reference>
<accession>A0A4Q7P3Q4</accession>
<comment type="caution">
    <text evidence="1">The sequence shown here is derived from an EMBL/GenBank/DDBJ whole genome shotgun (WGS) entry which is preliminary data.</text>
</comment>
<dbReference type="Proteomes" id="UP000292927">
    <property type="component" value="Unassembled WGS sequence"/>
</dbReference>
<dbReference type="EMBL" id="SGXF01000004">
    <property type="protein sequence ID" value="RZS94464.1"/>
    <property type="molecule type" value="Genomic_DNA"/>
</dbReference>
<gene>
    <name evidence="1" type="ORF">EV209_2307</name>
</gene>
<keyword evidence="2" id="KW-1185">Reference proteome</keyword>
<proteinExistence type="predicted"/>
<evidence type="ECO:0000313" key="2">
    <source>
        <dbReference type="Proteomes" id="UP000292927"/>
    </source>
</evidence>
<name>A0A4Q7P3Q4_9FIRM</name>
<protein>
    <submittedName>
        <fullName evidence="1">Uncharacterized protein</fullName>
    </submittedName>
</protein>
<dbReference type="OrthoDB" id="1653472at2"/>
<sequence>MEKLKGLLEYIAQKSECEYLSDLRIHKERYNIRKTIGEIEPQLYSLREWTDAVCYITERYTEFETVEQAVKYLLEYIL</sequence>
<organism evidence="1 2">
    <name type="scientific">Cuneatibacter caecimuris</name>
    <dbReference type="NCBI Taxonomy" id="1796618"/>
    <lineage>
        <taxon>Bacteria</taxon>
        <taxon>Bacillati</taxon>
        <taxon>Bacillota</taxon>
        <taxon>Clostridia</taxon>
        <taxon>Lachnospirales</taxon>
        <taxon>Lachnospiraceae</taxon>
        <taxon>Cuneatibacter</taxon>
    </lineage>
</organism>
<dbReference type="AlphaFoldDB" id="A0A4Q7P3Q4"/>
<evidence type="ECO:0000313" key="1">
    <source>
        <dbReference type="EMBL" id="RZS94464.1"/>
    </source>
</evidence>